<gene>
    <name evidence="7" type="primary">pyrF</name>
    <name evidence="9" type="ORF">A2153_04570</name>
</gene>
<comment type="catalytic activity">
    <reaction evidence="6 7">
        <text>orotidine 5'-phosphate + H(+) = UMP + CO2</text>
        <dbReference type="Rhea" id="RHEA:11596"/>
        <dbReference type="ChEBI" id="CHEBI:15378"/>
        <dbReference type="ChEBI" id="CHEBI:16526"/>
        <dbReference type="ChEBI" id="CHEBI:57538"/>
        <dbReference type="ChEBI" id="CHEBI:57865"/>
        <dbReference type="EC" id="4.1.1.23"/>
    </reaction>
</comment>
<dbReference type="NCBIfam" id="TIGR02127">
    <property type="entry name" value="pyrF_sub2"/>
    <property type="match status" value="1"/>
</dbReference>
<dbReference type="Proteomes" id="UP000177396">
    <property type="component" value="Unassembled WGS sequence"/>
</dbReference>
<dbReference type="InterPro" id="IPR001754">
    <property type="entry name" value="OMPdeCOase_dom"/>
</dbReference>
<keyword evidence="3 7" id="KW-0210">Decarboxylase</keyword>
<accession>A0A1F5YI51</accession>
<dbReference type="EMBL" id="MFJB01000051">
    <property type="protein sequence ID" value="OGF99773.1"/>
    <property type="molecule type" value="Genomic_DNA"/>
</dbReference>
<evidence type="ECO:0000313" key="9">
    <source>
        <dbReference type="EMBL" id="OGF99773.1"/>
    </source>
</evidence>
<dbReference type="CDD" id="cd04725">
    <property type="entry name" value="OMP_decarboxylase_like"/>
    <property type="match status" value="1"/>
</dbReference>
<protein>
    <recommendedName>
        <fullName evidence="7">Orotidine 5'-phosphate decarboxylase</fullName>
        <ecNumber evidence="7">4.1.1.23</ecNumber>
    </recommendedName>
    <alternativeName>
        <fullName evidence="7">OMP decarboxylase</fullName>
        <shortName evidence="7">OMPDCase</shortName>
        <shortName evidence="7">OMPdecase</shortName>
    </alternativeName>
</protein>
<evidence type="ECO:0000256" key="6">
    <source>
        <dbReference type="ARBA" id="ARBA00049157"/>
    </source>
</evidence>
<dbReference type="InterPro" id="IPR013785">
    <property type="entry name" value="Aldolase_TIM"/>
</dbReference>
<evidence type="ECO:0000256" key="4">
    <source>
        <dbReference type="ARBA" id="ARBA00022975"/>
    </source>
</evidence>
<dbReference type="AlphaFoldDB" id="A0A1F5YI51"/>
<evidence type="ECO:0000259" key="8">
    <source>
        <dbReference type="SMART" id="SM00934"/>
    </source>
</evidence>
<dbReference type="UniPathway" id="UPA00070">
    <property type="reaction ID" value="UER00120"/>
</dbReference>
<dbReference type="PANTHER" id="PTHR43375:SF1">
    <property type="entry name" value="OROTIDINE 5'-PHOSPHATE DECARBOXYLASE"/>
    <property type="match status" value="1"/>
</dbReference>
<evidence type="ECO:0000313" key="10">
    <source>
        <dbReference type="Proteomes" id="UP000177396"/>
    </source>
</evidence>
<dbReference type="Pfam" id="PF00215">
    <property type="entry name" value="OMPdecase"/>
    <property type="match status" value="1"/>
</dbReference>
<dbReference type="Gene3D" id="3.20.20.70">
    <property type="entry name" value="Aldolase class I"/>
    <property type="match status" value="1"/>
</dbReference>
<keyword evidence="5 7" id="KW-0456">Lyase</keyword>
<organism evidence="9 10">
    <name type="scientific">Candidatus Gottesmanbacteria bacterium RBG_16_38_7b</name>
    <dbReference type="NCBI Taxonomy" id="1798372"/>
    <lineage>
        <taxon>Bacteria</taxon>
        <taxon>Candidatus Gottesmaniibacteriota</taxon>
    </lineage>
</organism>
<evidence type="ECO:0000256" key="2">
    <source>
        <dbReference type="ARBA" id="ARBA00008847"/>
    </source>
</evidence>
<comment type="caution">
    <text evidence="9">The sequence shown here is derived from an EMBL/GenBank/DDBJ whole genome shotgun (WGS) entry which is preliminary data.</text>
</comment>
<keyword evidence="4 7" id="KW-0665">Pyrimidine biosynthesis</keyword>
<evidence type="ECO:0000256" key="3">
    <source>
        <dbReference type="ARBA" id="ARBA00022793"/>
    </source>
</evidence>
<dbReference type="SMART" id="SM00934">
    <property type="entry name" value="OMPdecase"/>
    <property type="match status" value="1"/>
</dbReference>
<reference evidence="9 10" key="1">
    <citation type="journal article" date="2016" name="Nat. Commun.">
        <title>Thousands of microbial genomes shed light on interconnected biogeochemical processes in an aquifer system.</title>
        <authorList>
            <person name="Anantharaman K."/>
            <person name="Brown C.T."/>
            <person name="Hug L.A."/>
            <person name="Sharon I."/>
            <person name="Castelle C.J."/>
            <person name="Probst A.J."/>
            <person name="Thomas B.C."/>
            <person name="Singh A."/>
            <person name="Wilkins M.J."/>
            <person name="Karaoz U."/>
            <person name="Brodie E.L."/>
            <person name="Williams K.H."/>
            <person name="Hubbard S.S."/>
            <person name="Banfield J.F."/>
        </authorList>
    </citation>
    <scope>NUCLEOTIDE SEQUENCE [LARGE SCALE GENOMIC DNA]</scope>
</reference>
<proteinExistence type="inferred from homology"/>
<dbReference type="InterPro" id="IPR011995">
    <property type="entry name" value="OMPdecase_type-2"/>
</dbReference>
<dbReference type="SUPFAM" id="SSF51366">
    <property type="entry name" value="Ribulose-phoshate binding barrel"/>
    <property type="match status" value="1"/>
</dbReference>
<evidence type="ECO:0000256" key="5">
    <source>
        <dbReference type="ARBA" id="ARBA00023239"/>
    </source>
</evidence>
<feature type="domain" description="Orotidine 5'-phosphate decarboxylase" evidence="8">
    <location>
        <begin position="17"/>
        <end position="257"/>
    </location>
</feature>
<evidence type="ECO:0000256" key="1">
    <source>
        <dbReference type="ARBA" id="ARBA00004861"/>
    </source>
</evidence>
<comment type="pathway">
    <text evidence="1 7">Pyrimidine metabolism; UMP biosynthesis via de novo pathway; UMP from orotate: step 2/2.</text>
</comment>
<evidence type="ECO:0000256" key="7">
    <source>
        <dbReference type="HAMAP-Rule" id="MF_01215"/>
    </source>
</evidence>
<dbReference type="HAMAP" id="MF_01215">
    <property type="entry name" value="OMPdecase_type2"/>
    <property type="match status" value="1"/>
</dbReference>
<dbReference type="InterPro" id="IPR011060">
    <property type="entry name" value="RibuloseP-bd_barrel"/>
</dbReference>
<dbReference type="EC" id="4.1.1.23" evidence="7"/>
<comment type="similarity">
    <text evidence="2 7">Belongs to the OMP decarboxylase family. Type 2 subfamily.</text>
</comment>
<dbReference type="GO" id="GO:0006207">
    <property type="term" value="P:'de novo' pyrimidine nucleobase biosynthetic process"/>
    <property type="evidence" value="ECO:0007669"/>
    <property type="project" value="InterPro"/>
</dbReference>
<dbReference type="GO" id="GO:0044205">
    <property type="term" value="P:'de novo' UMP biosynthetic process"/>
    <property type="evidence" value="ECO:0007669"/>
    <property type="project" value="UniProtKB-UniRule"/>
</dbReference>
<name>A0A1F5YI51_9BACT</name>
<feature type="active site" description="Proton donor" evidence="7">
    <location>
        <position position="97"/>
    </location>
</feature>
<dbReference type="PANTHER" id="PTHR43375">
    <property type="entry name" value="OROTIDINE 5'-PHOSPHATE DECARBOXYLASE"/>
    <property type="match status" value="1"/>
</dbReference>
<sequence>MTFNDKLRKITLKNNSLLCIGLDSELAKIPQHLKERGHPQHEFNQAIIKTTHDLVCAYKLNTAFYEARGENGIRELKRTCDYLKESFPEIPVIVDAKRADIGNSNEGYTKFIFDYLSADAVTVHPYLGQEALKPFLDRLEKGIFVLCRSSNPGAGEFQDLEVNGKPLYQVVAENVADKWNYNNNCGIVVGATYPSELEIVRRIVDKIPILIPGIVTQGGDIEKTVKSGVDSEGLNAIINSSRGIIFAGDGPDFAQKARQEALSLKNQINEFR</sequence>
<dbReference type="GO" id="GO:0004590">
    <property type="term" value="F:orotidine-5'-phosphate decarboxylase activity"/>
    <property type="evidence" value="ECO:0007669"/>
    <property type="project" value="UniProtKB-UniRule"/>
</dbReference>